<accession>A0A8C6GS89</accession>
<organism evidence="2 3">
    <name type="scientific">Mus spicilegus</name>
    <name type="common">Mound-building mouse</name>
    <dbReference type="NCBI Taxonomy" id="10103"/>
    <lineage>
        <taxon>Eukaryota</taxon>
        <taxon>Metazoa</taxon>
        <taxon>Chordata</taxon>
        <taxon>Craniata</taxon>
        <taxon>Vertebrata</taxon>
        <taxon>Euteleostomi</taxon>
        <taxon>Mammalia</taxon>
        <taxon>Eutheria</taxon>
        <taxon>Euarchontoglires</taxon>
        <taxon>Glires</taxon>
        <taxon>Rodentia</taxon>
        <taxon>Myomorpha</taxon>
        <taxon>Muroidea</taxon>
        <taxon>Muridae</taxon>
        <taxon>Murinae</taxon>
        <taxon>Mus</taxon>
        <taxon>Mus</taxon>
    </lineage>
</organism>
<keyword evidence="1" id="KW-0472">Membrane</keyword>
<evidence type="ECO:0000313" key="3">
    <source>
        <dbReference type="Proteomes" id="UP000694415"/>
    </source>
</evidence>
<name>A0A8C6GS89_MUSSI</name>
<evidence type="ECO:0000256" key="1">
    <source>
        <dbReference type="SAM" id="Phobius"/>
    </source>
</evidence>
<feature type="transmembrane region" description="Helical" evidence="1">
    <location>
        <begin position="28"/>
        <end position="55"/>
    </location>
</feature>
<keyword evidence="1" id="KW-0812">Transmembrane</keyword>
<keyword evidence="1" id="KW-1133">Transmembrane helix</keyword>
<sequence>LTHICNLQKSIGTTYYRRTSYGLIRGEIFFQIWLLSGFRFLCDFPQLFFCLYYYFLFK</sequence>
<proteinExistence type="predicted"/>
<dbReference type="AlphaFoldDB" id="A0A8C6GS89"/>
<keyword evidence="3" id="KW-1185">Reference proteome</keyword>
<reference evidence="2" key="1">
    <citation type="submission" date="2025-08" db="UniProtKB">
        <authorList>
            <consortium name="Ensembl"/>
        </authorList>
    </citation>
    <scope>IDENTIFICATION</scope>
</reference>
<reference evidence="2" key="2">
    <citation type="submission" date="2025-09" db="UniProtKB">
        <authorList>
            <consortium name="Ensembl"/>
        </authorList>
    </citation>
    <scope>IDENTIFICATION</scope>
</reference>
<dbReference type="Proteomes" id="UP000694415">
    <property type="component" value="Unplaced"/>
</dbReference>
<dbReference type="Ensembl" id="ENSMSIT00000013109.1">
    <property type="protein sequence ID" value="ENSMSIP00000010357.1"/>
    <property type="gene ID" value="ENSMSIG00000009079.1"/>
</dbReference>
<protein>
    <submittedName>
        <fullName evidence="2">Uncharacterized protein</fullName>
    </submittedName>
</protein>
<evidence type="ECO:0000313" key="2">
    <source>
        <dbReference type="Ensembl" id="ENSMSIP00000010357.1"/>
    </source>
</evidence>